<keyword evidence="1" id="KW-0472">Membrane</keyword>
<evidence type="ECO:0000313" key="3">
    <source>
        <dbReference type="Proteomes" id="UP000321612"/>
    </source>
</evidence>
<reference evidence="3" key="1">
    <citation type="submission" date="2019-05" db="EMBL/GenBank/DDBJ databases">
        <title>Prevotella brunnea sp. nov., isolated from a wound of a patient.</title>
        <authorList>
            <person name="Buhl M."/>
        </authorList>
    </citation>
    <scope>NUCLEOTIDE SEQUENCE [LARGE SCALE GENOMIC DNA]</scope>
    <source>
        <strain evidence="3">A2672</strain>
    </source>
</reference>
<dbReference type="AlphaFoldDB" id="A0A5C8GGW2"/>
<dbReference type="Proteomes" id="UP000321612">
    <property type="component" value="Unassembled WGS sequence"/>
</dbReference>
<evidence type="ECO:0000256" key="1">
    <source>
        <dbReference type="SAM" id="Phobius"/>
    </source>
</evidence>
<gene>
    <name evidence="2" type="ORF">ETF27_08310</name>
</gene>
<feature type="transmembrane region" description="Helical" evidence="1">
    <location>
        <begin position="41"/>
        <end position="60"/>
    </location>
</feature>
<dbReference type="EMBL" id="SDIK01000059">
    <property type="protein sequence ID" value="TXJ60458.1"/>
    <property type="molecule type" value="Genomic_DNA"/>
</dbReference>
<keyword evidence="1" id="KW-1133">Transmembrane helix</keyword>
<keyword evidence="1" id="KW-0812">Transmembrane</keyword>
<sequence length="63" mass="6665">MNEKIKMSKGRANTVVASGISGLLAVIVFVINLFICNSSVFGLSLIIGILSWVVFLVAVGTPR</sequence>
<protein>
    <submittedName>
        <fullName evidence="2">Uncharacterized protein</fullName>
    </submittedName>
</protein>
<keyword evidence="3" id="KW-1185">Reference proteome</keyword>
<feature type="transmembrane region" description="Helical" evidence="1">
    <location>
        <begin position="12"/>
        <end position="35"/>
    </location>
</feature>
<organism evidence="2 3">
    <name type="scientific">Prevotella brunnea</name>
    <dbReference type="NCBI Taxonomy" id="2508867"/>
    <lineage>
        <taxon>Bacteria</taxon>
        <taxon>Pseudomonadati</taxon>
        <taxon>Bacteroidota</taxon>
        <taxon>Bacteroidia</taxon>
        <taxon>Bacteroidales</taxon>
        <taxon>Prevotellaceae</taxon>
        <taxon>Prevotella</taxon>
    </lineage>
</organism>
<evidence type="ECO:0000313" key="2">
    <source>
        <dbReference type="EMBL" id="TXJ60458.1"/>
    </source>
</evidence>
<accession>A0A5C8GGW2</accession>
<dbReference type="RefSeq" id="WP_130830600.1">
    <property type="nucleotide sequence ID" value="NZ_SDIK01000059.1"/>
</dbReference>
<comment type="caution">
    <text evidence="2">The sequence shown here is derived from an EMBL/GenBank/DDBJ whole genome shotgun (WGS) entry which is preliminary data.</text>
</comment>
<name>A0A5C8GGW2_9BACT</name>
<proteinExistence type="predicted"/>